<evidence type="ECO:0000256" key="3">
    <source>
        <dbReference type="ARBA" id="ARBA00022475"/>
    </source>
</evidence>
<keyword evidence="5" id="KW-0653">Protein transport</keyword>
<protein>
    <submittedName>
        <fullName evidence="13">Membrane protein insertase MisCB</fullName>
    </submittedName>
</protein>
<dbReference type="GO" id="GO:0032977">
    <property type="term" value="F:membrane insertase activity"/>
    <property type="evidence" value="ECO:0007669"/>
    <property type="project" value="InterPro"/>
</dbReference>
<evidence type="ECO:0000259" key="12">
    <source>
        <dbReference type="Pfam" id="PF02096"/>
    </source>
</evidence>
<dbReference type="InterPro" id="IPR028055">
    <property type="entry name" value="YidC/Oxa/ALB_C"/>
</dbReference>
<evidence type="ECO:0000313" key="13">
    <source>
        <dbReference type="EMBL" id="SOY31412.1"/>
    </source>
</evidence>
<keyword evidence="4 9" id="KW-0812">Transmembrane</keyword>
<keyword evidence="6 11" id="KW-1133">Transmembrane helix</keyword>
<dbReference type="NCBIfam" id="TIGR03592">
    <property type="entry name" value="yidC_oxa1_cterm"/>
    <property type="match status" value="1"/>
</dbReference>
<comment type="subcellular location">
    <subcellularLocation>
        <location evidence="1">Cell membrane</location>
        <topology evidence="1">Multi-pass membrane protein</topology>
    </subcellularLocation>
    <subcellularLocation>
        <location evidence="9">Membrane</location>
        <topology evidence="9">Multi-pass membrane protein</topology>
    </subcellularLocation>
</comment>
<dbReference type="AlphaFoldDB" id="A0A2K4ZLZ2"/>
<dbReference type="InterPro" id="IPR047196">
    <property type="entry name" value="YidC_ALB_C"/>
</dbReference>
<keyword evidence="2" id="KW-0813">Transport</keyword>
<dbReference type="InterPro" id="IPR001708">
    <property type="entry name" value="YidC/ALB3/OXA1/COX18"/>
</dbReference>
<feature type="transmembrane region" description="Helical" evidence="11">
    <location>
        <begin position="27"/>
        <end position="54"/>
    </location>
</feature>
<dbReference type="CDD" id="cd20070">
    <property type="entry name" value="5TM_YidC_Alb3"/>
    <property type="match status" value="1"/>
</dbReference>
<keyword evidence="3" id="KW-1003">Cell membrane</keyword>
<evidence type="ECO:0000256" key="5">
    <source>
        <dbReference type="ARBA" id="ARBA00022927"/>
    </source>
</evidence>
<feature type="compositionally biased region" description="Polar residues" evidence="10">
    <location>
        <begin position="385"/>
        <end position="405"/>
    </location>
</feature>
<evidence type="ECO:0000256" key="6">
    <source>
        <dbReference type="ARBA" id="ARBA00022989"/>
    </source>
</evidence>
<gene>
    <name evidence="13" type="primary">misCB</name>
    <name evidence="13" type="ORF">AMURIS_04155</name>
</gene>
<keyword evidence="7 11" id="KW-0472">Membrane</keyword>
<evidence type="ECO:0000256" key="8">
    <source>
        <dbReference type="ARBA" id="ARBA00023186"/>
    </source>
</evidence>
<feature type="domain" description="Membrane insertase YidC/Oxa/ALB C-terminal" evidence="12">
    <location>
        <begin position="41"/>
        <end position="346"/>
    </location>
</feature>
<evidence type="ECO:0000256" key="11">
    <source>
        <dbReference type="SAM" id="Phobius"/>
    </source>
</evidence>
<dbReference type="EMBL" id="OFSM01000025">
    <property type="protein sequence ID" value="SOY31412.1"/>
    <property type="molecule type" value="Genomic_DNA"/>
</dbReference>
<dbReference type="PANTHER" id="PTHR12428">
    <property type="entry name" value="OXA1"/>
    <property type="match status" value="1"/>
</dbReference>
<dbReference type="GO" id="GO:0005886">
    <property type="term" value="C:plasma membrane"/>
    <property type="evidence" value="ECO:0007669"/>
    <property type="project" value="UniProtKB-SubCell"/>
</dbReference>
<evidence type="ECO:0000256" key="7">
    <source>
        <dbReference type="ARBA" id="ARBA00023136"/>
    </source>
</evidence>
<dbReference type="RefSeq" id="WP_103241398.1">
    <property type="nucleotide sequence ID" value="NZ_JANJZD010000025.1"/>
</dbReference>
<evidence type="ECO:0000256" key="2">
    <source>
        <dbReference type="ARBA" id="ARBA00022448"/>
    </source>
</evidence>
<feature type="compositionally biased region" description="Polar residues" evidence="10">
    <location>
        <begin position="415"/>
        <end position="426"/>
    </location>
</feature>
<evidence type="ECO:0000256" key="9">
    <source>
        <dbReference type="RuleBase" id="RU003945"/>
    </source>
</evidence>
<evidence type="ECO:0000256" key="4">
    <source>
        <dbReference type="ARBA" id="ARBA00022692"/>
    </source>
</evidence>
<feature type="region of interest" description="Disordered" evidence="10">
    <location>
        <begin position="385"/>
        <end position="446"/>
    </location>
</feature>
<evidence type="ECO:0000256" key="10">
    <source>
        <dbReference type="SAM" id="MobiDB-lite"/>
    </source>
</evidence>
<reference evidence="13 14" key="1">
    <citation type="submission" date="2018-01" db="EMBL/GenBank/DDBJ databases">
        <authorList>
            <person name="Gaut B.S."/>
            <person name="Morton B.R."/>
            <person name="Clegg M.T."/>
            <person name="Duvall M.R."/>
        </authorList>
    </citation>
    <scope>NUCLEOTIDE SEQUENCE [LARGE SCALE GENOMIC DNA]</scope>
    <source>
        <strain evidence="13">GP69</strain>
    </source>
</reference>
<dbReference type="Pfam" id="PF02096">
    <property type="entry name" value="60KD_IMP"/>
    <property type="match status" value="1"/>
</dbReference>
<keyword evidence="14" id="KW-1185">Reference proteome</keyword>
<keyword evidence="8" id="KW-0143">Chaperone</keyword>
<accession>A0A2K4ZLZ2</accession>
<proteinExistence type="inferred from homology"/>
<dbReference type="OrthoDB" id="9780552at2"/>
<organism evidence="13 14">
    <name type="scientific">Acetatifactor muris</name>
    <dbReference type="NCBI Taxonomy" id="879566"/>
    <lineage>
        <taxon>Bacteria</taxon>
        <taxon>Bacillati</taxon>
        <taxon>Bacillota</taxon>
        <taxon>Clostridia</taxon>
        <taxon>Lachnospirales</taxon>
        <taxon>Lachnospiraceae</taxon>
        <taxon>Acetatifactor</taxon>
    </lineage>
</organism>
<name>A0A2K4ZLZ2_9FIRM</name>
<dbReference type="GO" id="GO:0015031">
    <property type="term" value="P:protein transport"/>
    <property type="evidence" value="ECO:0007669"/>
    <property type="project" value="UniProtKB-KW"/>
</dbReference>
<feature type="compositionally biased region" description="Basic and acidic residues" evidence="10">
    <location>
        <begin position="435"/>
        <end position="446"/>
    </location>
</feature>
<feature type="transmembrane region" description="Helical" evidence="11">
    <location>
        <begin position="258"/>
        <end position="280"/>
    </location>
</feature>
<sequence length="446" mass="49159">MNLILLTQNTTPIIGQVAWLLGKIMNAIFYVIDFIGIPNIGLAIILFTIVVNLLMTPLNIKQQKFSKLSAKMNPELQAIEAKYKGRKDNDSMMAKNQEIQLVYAKYGVSPSGSCVQLLIQMPILFALYRVIYSMPAYVTKIGNTFRVLADKIISVDGGGFLQNSGSDSISNVVSMYGRSMTDGNLSNGIIDVLNKLSSADLETIADHYQLASLTYPEVGGQLILSNESTRGLIDIYNNFLGLNMGDSPSALIKTGMELGAWGIVIGAVMIPVLSAVTQWINVKLMPQQQPASGNEKASSMAASMKTMNMIMPLMSAWFCFSFPAGMGLYWVAGSVVRSIQQIIINKHIDKMDFEQVIAKNSAKSAKKMEKLKKNQERMNAYANMNTRSIQNRTSIQSKANVNSGVSEKEKEAASKDNQQYRSSSAKPGSMMEKANMVREYNERNNK</sequence>
<dbReference type="Proteomes" id="UP000236311">
    <property type="component" value="Unassembled WGS sequence"/>
</dbReference>
<evidence type="ECO:0000256" key="1">
    <source>
        <dbReference type="ARBA" id="ARBA00004651"/>
    </source>
</evidence>
<feature type="transmembrane region" description="Helical" evidence="11">
    <location>
        <begin position="309"/>
        <end position="332"/>
    </location>
</feature>
<dbReference type="PANTHER" id="PTHR12428:SF65">
    <property type="entry name" value="CYTOCHROME C OXIDASE ASSEMBLY PROTEIN COX18, MITOCHONDRIAL"/>
    <property type="match status" value="1"/>
</dbReference>
<evidence type="ECO:0000313" key="14">
    <source>
        <dbReference type="Proteomes" id="UP000236311"/>
    </source>
</evidence>
<dbReference type="GO" id="GO:0051205">
    <property type="term" value="P:protein insertion into membrane"/>
    <property type="evidence" value="ECO:0007669"/>
    <property type="project" value="TreeGrafter"/>
</dbReference>
<comment type="similarity">
    <text evidence="9">Belongs to the OXA1/ALB3/YidC family.</text>
</comment>